<dbReference type="Gene3D" id="3.40.50.2300">
    <property type="match status" value="2"/>
</dbReference>
<dbReference type="Proteomes" id="UP001652409">
    <property type="component" value="Unassembled WGS sequence"/>
</dbReference>
<dbReference type="PANTHER" id="PTHR46847">
    <property type="entry name" value="D-ALLOSE-BINDING PERIPLASMIC PROTEIN-RELATED"/>
    <property type="match status" value="1"/>
</dbReference>
<name>A0ABT2TZ54_9FIRM</name>
<dbReference type="InterPro" id="IPR025997">
    <property type="entry name" value="SBP_2_dom"/>
</dbReference>
<evidence type="ECO:0000259" key="5">
    <source>
        <dbReference type="Pfam" id="PF13407"/>
    </source>
</evidence>
<comment type="similarity">
    <text evidence="2">Belongs to the bacterial solute-binding protein 2 family.</text>
</comment>
<dbReference type="InterPro" id="IPR028082">
    <property type="entry name" value="Peripla_BP_I"/>
</dbReference>
<evidence type="ECO:0000256" key="1">
    <source>
        <dbReference type="ARBA" id="ARBA00004196"/>
    </source>
</evidence>
<dbReference type="RefSeq" id="WP_158422648.1">
    <property type="nucleotide sequence ID" value="NZ_JAOQJL010000043.1"/>
</dbReference>
<dbReference type="CDD" id="cd01536">
    <property type="entry name" value="PBP1_ABC_sugar_binding-like"/>
    <property type="match status" value="1"/>
</dbReference>
<feature type="chain" id="PRO_5046781589" evidence="4">
    <location>
        <begin position="27"/>
        <end position="342"/>
    </location>
</feature>
<feature type="signal peptide" evidence="4">
    <location>
        <begin position="1"/>
        <end position="26"/>
    </location>
</feature>
<accession>A0ABT2TZ54</accession>
<dbReference type="SUPFAM" id="SSF53822">
    <property type="entry name" value="Periplasmic binding protein-like I"/>
    <property type="match status" value="1"/>
</dbReference>
<protein>
    <submittedName>
        <fullName evidence="6">Sugar ABC transporter substrate-binding protein</fullName>
    </submittedName>
</protein>
<evidence type="ECO:0000256" key="3">
    <source>
        <dbReference type="ARBA" id="ARBA00022729"/>
    </source>
</evidence>
<dbReference type="EMBL" id="JAOQJL010000043">
    <property type="protein sequence ID" value="MCU6766877.1"/>
    <property type="molecule type" value="Genomic_DNA"/>
</dbReference>
<evidence type="ECO:0000313" key="7">
    <source>
        <dbReference type="Proteomes" id="UP001652409"/>
    </source>
</evidence>
<evidence type="ECO:0000313" key="6">
    <source>
        <dbReference type="EMBL" id="MCU6766877.1"/>
    </source>
</evidence>
<organism evidence="6 7">
    <name type="scientific">Blautia ammoniilytica</name>
    <dbReference type="NCBI Taxonomy" id="2981782"/>
    <lineage>
        <taxon>Bacteria</taxon>
        <taxon>Bacillati</taxon>
        <taxon>Bacillota</taxon>
        <taxon>Clostridia</taxon>
        <taxon>Lachnospirales</taxon>
        <taxon>Lachnospiraceae</taxon>
        <taxon>Blautia</taxon>
    </lineage>
</organism>
<evidence type="ECO:0000256" key="4">
    <source>
        <dbReference type="SAM" id="SignalP"/>
    </source>
</evidence>
<dbReference type="Pfam" id="PF13407">
    <property type="entry name" value="Peripla_BP_4"/>
    <property type="match status" value="1"/>
</dbReference>
<gene>
    <name evidence="6" type="ORF">OCV61_15965</name>
</gene>
<reference evidence="6 7" key="1">
    <citation type="journal article" date="2021" name="ISME Commun">
        <title>Automated analysis of genomic sequences facilitates high-throughput and comprehensive description of bacteria.</title>
        <authorList>
            <person name="Hitch T.C.A."/>
        </authorList>
    </citation>
    <scope>NUCLEOTIDE SEQUENCE [LARGE SCALE GENOMIC DNA]</scope>
    <source>
        <strain evidence="6 7">Sanger_23</strain>
    </source>
</reference>
<evidence type="ECO:0000256" key="2">
    <source>
        <dbReference type="ARBA" id="ARBA00007639"/>
    </source>
</evidence>
<keyword evidence="3 4" id="KW-0732">Signal</keyword>
<comment type="subcellular location">
    <subcellularLocation>
        <location evidence="1">Cell envelope</location>
    </subcellularLocation>
</comment>
<comment type="caution">
    <text evidence="6">The sequence shown here is derived from an EMBL/GenBank/DDBJ whole genome shotgun (WGS) entry which is preliminary data.</text>
</comment>
<feature type="domain" description="Periplasmic binding protein" evidence="5">
    <location>
        <begin position="34"/>
        <end position="307"/>
    </location>
</feature>
<dbReference type="PANTHER" id="PTHR46847:SF1">
    <property type="entry name" value="D-ALLOSE-BINDING PERIPLASMIC PROTEIN-RELATED"/>
    <property type="match status" value="1"/>
</dbReference>
<sequence length="342" mass="37330">MKKTMKKAVMAVVAATLALSPVSVFAEEPKEVTIGIAWPSLGTQAWSAMADYLRWYVEDYNAENEVQVKLIETTAGDDAAAQETQIRDLLNQDVDVVVSGAIDTTAIWSSITETHDAGKKFISFCRRLTPGGPEADSTVGPDTYDTAYVSVDAAIKKMIADGIPAEEIKIVRVQGDLKDQNAVRYGEGCEAAVKDNGATIVADIECNWSVETLMNKLAPTLQANTDANMIFTPNEDLMLGVQSVLEGKELWKKSDEEGHIYLAAAGGCEIGLNMIQEGYLDATGYENLPQVSTNTVDVAVKLALGEEADDFFVKSEPITQENIQPLLDENHFWVYDYAERTK</sequence>
<keyword evidence="7" id="KW-1185">Reference proteome</keyword>
<proteinExistence type="inferred from homology"/>